<protein>
    <submittedName>
        <fullName evidence="1">Uncharacterized protein</fullName>
    </submittedName>
</protein>
<dbReference type="EMBL" id="JARJLM010000240">
    <property type="protein sequence ID" value="MDF3834058.1"/>
    <property type="molecule type" value="Genomic_DNA"/>
</dbReference>
<dbReference type="Proteomes" id="UP001216674">
    <property type="component" value="Unassembled WGS sequence"/>
</dbReference>
<comment type="caution">
    <text evidence="1">The sequence shown here is derived from an EMBL/GenBank/DDBJ whole genome shotgun (WGS) entry which is preliminary data.</text>
</comment>
<proteinExistence type="predicted"/>
<sequence>MFDRIGTLVTTHDFAFQSWNDRYSKGVWAALGPLEGFIDTVRDLSSAGYLDMIPAMDYVLSVDWLPMVSRAPKSRRWPTRSPKP</sequence>
<evidence type="ECO:0000313" key="2">
    <source>
        <dbReference type="Proteomes" id="UP001216674"/>
    </source>
</evidence>
<organism evidence="1 2">
    <name type="scientific">Cupriavidus basilensis</name>
    <dbReference type="NCBI Taxonomy" id="68895"/>
    <lineage>
        <taxon>Bacteria</taxon>
        <taxon>Pseudomonadati</taxon>
        <taxon>Pseudomonadota</taxon>
        <taxon>Betaproteobacteria</taxon>
        <taxon>Burkholderiales</taxon>
        <taxon>Burkholderiaceae</taxon>
        <taxon>Cupriavidus</taxon>
    </lineage>
</organism>
<name>A0ABT6ANT5_9BURK</name>
<dbReference type="RefSeq" id="WP_276265219.1">
    <property type="nucleotide sequence ID" value="NZ_JARJLM010000240.1"/>
</dbReference>
<evidence type="ECO:0000313" key="1">
    <source>
        <dbReference type="EMBL" id="MDF3834058.1"/>
    </source>
</evidence>
<accession>A0ABT6ANT5</accession>
<keyword evidence="2" id="KW-1185">Reference proteome</keyword>
<gene>
    <name evidence="1" type="ORF">P3W85_13995</name>
</gene>
<reference evidence="1 2" key="1">
    <citation type="submission" date="2023-03" db="EMBL/GenBank/DDBJ databases">
        <title>Draft assemblies of triclosan tolerant bacteria isolated from returned activated sludge.</title>
        <authorList>
            <person name="Van Hamelsveld S."/>
        </authorList>
    </citation>
    <scope>NUCLEOTIDE SEQUENCE [LARGE SCALE GENOMIC DNA]</scope>
    <source>
        <strain evidence="1 2">GW210010_S58</strain>
    </source>
</reference>